<protein>
    <submittedName>
        <fullName evidence="5">Winged helix-turn-helix transcriptional regulator</fullName>
    </submittedName>
</protein>
<dbReference type="Proteomes" id="UP000470246">
    <property type="component" value="Unassembled WGS sequence"/>
</dbReference>
<dbReference type="PRINTS" id="PR00778">
    <property type="entry name" value="HTHARSR"/>
</dbReference>
<evidence type="ECO:0000256" key="3">
    <source>
        <dbReference type="ARBA" id="ARBA00023163"/>
    </source>
</evidence>
<dbReference type="InterPro" id="IPR036388">
    <property type="entry name" value="WH-like_DNA-bd_sf"/>
</dbReference>
<keyword evidence="2" id="KW-0238">DNA-binding</keyword>
<sequence length="94" mass="10689">MGDPNRRQILSLLGAGDRSVAELARELPISRPAVSRHLRLLKDAGLVAEEPRGTRRIYRLQEQGLEAVRRYLEQVWGEAAARFQRTAEETGRRP</sequence>
<dbReference type="SMART" id="SM00418">
    <property type="entry name" value="HTH_ARSR"/>
    <property type="match status" value="1"/>
</dbReference>
<feature type="domain" description="HTH arsR-type" evidence="4">
    <location>
        <begin position="1"/>
        <end position="80"/>
    </location>
</feature>
<dbReference type="PANTHER" id="PTHR33154:SF33">
    <property type="entry name" value="TRANSCRIPTIONAL REPRESSOR SDPR"/>
    <property type="match status" value="1"/>
</dbReference>
<dbReference type="AlphaFoldDB" id="A0A7K3W4T8"/>
<comment type="caution">
    <text evidence="5">The sequence shown here is derived from an EMBL/GenBank/DDBJ whole genome shotgun (WGS) entry which is preliminary data.</text>
</comment>
<dbReference type="InterPro" id="IPR011991">
    <property type="entry name" value="ArsR-like_HTH"/>
</dbReference>
<dbReference type="GO" id="GO:0003677">
    <property type="term" value="F:DNA binding"/>
    <property type="evidence" value="ECO:0007669"/>
    <property type="project" value="UniProtKB-KW"/>
</dbReference>
<name>A0A7K3W4T8_9ACTN</name>
<dbReference type="InterPro" id="IPR051081">
    <property type="entry name" value="HTH_MetalResp_TranReg"/>
</dbReference>
<evidence type="ECO:0000259" key="4">
    <source>
        <dbReference type="PROSITE" id="PS50987"/>
    </source>
</evidence>
<dbReference type="InterPro" id="IPR001845">
    <property type="entry name" value="HTH_ArsR_DNA-bd_dom"/>
</dbReference>
<dbReference type="Pfam" id="PF01022">
    <property type="entry name" value="HTH_5"/>
    <property type="match status" value="1"/>
</dbReference>
<keyword evidence="1" id="KW-0805">Transcription regulation</keyword>
<dbReference type="PANTHER" id="PTHR33154">
    <property type="entry name" value="TRANSCRIPTIONAL REGULATOR, ARSR FAMILY"/>
    <property type="match status" value="1"/>
</dbReference>
<dbReference type="Gene3D" id="1.10.10.10">
    <property type="entry name" value="Winged helix-like DNA-binding domain superfamily/Winged helix DNA-binding domain"/>
    <property type="match status" value="1"/>
</dbReference>
<evidence type="ECO:0000256" key="2">
    <source>
        <dbReference type="ARBA" id="ARBA00023125"/>
    </source>
</evidence>
<keyword evidence="3" id="KW-0804">Transcription</keyword>
<proteinExistence type="predicted"/>
<keyword evidence="6" id="KW-1185">Reference proteome</keyword>
<reference evidence="5 6" key="1">
    <citation type="submission" date="2020-02" db="EMBL/GenBank/DDBJ databases">
        <title>Geodermatophilus sabuli CPCC 205279 I12A-02694.</title>
        <authorList>
            <person name="Jiang Z."/>
        </authorList>
    </citation>
    <scope>NUCLEOTIDE SEQUENCE [LARGE SCALE GENOMIC DNA]</scope>
    <source>
        <strain evidence="5 6">I12A-02694</strain>
    </source>
</reference>
<dbReference type="NCBIfam" id="NF033788">
    <property type="entry name" value="HTH_metalloreg"/>
    <property type="match status" value="1"/>
</dbReference>
<dbReference type="CDD" id="cd00090">
    <property type="entry name" value="HTH_ARSR"/>
    <property type="match status" value="1"/>
</dbReference>
<dbReference type="EMBL" id="JAAGWF010000017">
    <property type="protein sequence ID" value="NEK59234.1"/>
    <property type="molecule type" value="Genomic_DNA"/>
</dbReference>
<evidence type="ECO:0000313" key="5">
    <source>
        <dbReference type="EMBL" id="NEK59234.1"/>
    </source>
</evidence>
<dbReference type="SUPFAM" id="SSF46785">
    <property type="entry name" value="Winged helix' DNA-binding domain"/>
    <property type="match status" value="1"/>
</dbReference>
<accession>A0A7K3W4T8</accession>
<gene>
    <name evidence="5" type="ORF">GCU56_15315</name>
</gene>
<evidence type="ECO:0000256" key="1">
    <source>
        <dbReference type="ARBA" id="ARBA00023015"/>
    </source>
</evidence>
<dbReference type="InterPro" id="IPR036390">
    <property type="entry name" value="WH_DNA-bd_sf"/>
</dbReference>
<dbReference type="PROSITE" id="PS50987">
    <property type="entry name" value="HTH_ARSR_2"/>
    <property type="match status" value="1"/>
</dbReference>
<dbReference type="GO" id="GO:0003700">
    <property type="term" value="F:DNA-binding transcription factor activity"/>
    <property type="evidence" value="ECO:0007669"/>
    <property type="project" value="InterPro"/>
</dbReference>
<organism evidence="5 6">
    <name type="scientific">Geodermatophilus sabuli</name>
    <dbReference type="NCBI Taxonomy" id="1564158"/>
    <lineage>
        <taxon>Bacteria</taxon>
        <taxon>Bacillati</taxon>
        <taxon>Actinomycetota</taxon>
        <taxon>Actinomycetes</taxon>
        <taxon>Geodermatophilales</taxon>
        <taxon>Geodermatophilaceae</taxon>
        <taxon>Geodermatophilus</taxon>
    </lineage>
</organism>
<evidence type="ECO:0000313" key="6">
    <source>
        <dbReference type="Proteomes" id="UP000470246"/>
    </source>
</evidence>